<organism evidence="1 2">
    <name type="scientific">Candidatus Woesebacteria bacterium GW2011_GWB1_39_12</name>
    <dbReference type="NCBI Taxonomy" id="1618574"/>
    <lineage>
        <taxon>Bacteria</taxon>
        <taxon>Candidatus Woeseibacteriota</taxon>
    </lineage>
</organism>
<reference evidence="1 2" key="1">
    <citation type="journal article" date="2015" name="Nature">
        <title>rRNA introns, odd ribosomes, and small enigmatic genomes across a large radiation of phyla.</title>
        <authorList>
            <person name="Brown C.T."/>
            <person name="Hug L.A."/>
            <person name="Thomas B.C."/>
            <person name="Sharon I."/>
            <person name="Castelle C.J."/>
            <person name="Singh A."/>
            <person name="Wilkins M.J."/>
            <person name="Williams K.H."/>
            <person name="Banfield J.F."/>
        </authorList>
    </citation>
    <scope>NUCLEOTIDE SEQUENCE [LARGE SCALE GENOMIC DNA]</scope>
</reference>
<proteinExistence type="predicted"/>
<gene>
    <name evidence="1" type="ORF">UT24_C0033G0017</name>
</gene>
<sequence length="150" mass="17674">MTAKEERFDNLLWKVNFFNGHGATTYIKGDDTWMPSYDLFNKLPKDCKLISFALDPAKVEMEGFSTLPKLTHYPAELDRDILVVDHNLELVRFCPKAMLQFFWQINKVRISLPRWMPGDSLLEQQMQRVDRLTIDESRLMLDKFRPNSGF</sequence>
<accession>A0A0G0M6K7</accession>
<dbReference type="Proteomes" id="UP000033881">
    <property type="component" value="Unassembled WGS sequence"/>
</dbReference>
<name>A0A0G0M6K7_9BACT</name>
<protein>
    <submittedName>
        <fullName evidence="1">Uncharacterized protein</fullName>
    </submittedName>
</protein>
<evidence type="ECO:0000313" key="2">
    <source>
        <dbReference type="Proteomes" id="UP000033881"/>
    </source>
</evidence>
<dbReference type="EMBL" id="LBWB01000033">
    <property type="protein sequence ID" value="KKQ98862.1"/>
    <property type="molecule type" value="Genomic_DNA"/>
</dbReference>
<dbReference type="AlphaFoldDB" id="A0A0G0M6K7"/>
<comment type="caution">
    <text evidence="1">The sequence shown here is derived from an EMBL/GenBank/DDBJ whole genome shotgun (WGS) entry which is preliminary data.</text>
</comment>
<dbReference type="STRING" id="1618574.UT24_C0033G0017"/>
<evidence type="ECO:0000313" key="1">
    <source>
        <dbReference type="EMBL" id="KKQ98862.1"/>
    </source>
</evidence>